<organism evidence="1 2">
    <name type="scientific">Gordonia phage Asapag</name>
    <dbReference type="NCBI Taxonomy" id="2507862"/>
    <lineage>
        <taxon>Viruses</taxon>
        <taxon>Duplodnaviria</taxon>
        <taxon>Heunggongvirae</taxon>
        <taxon>Uroviricota</taxon>
        <taxon>Caudoviricetes</taxon>
        <taxon>Langleyhallvirinae</taxon>
        <taxon>Getalongvirus</taxon>
        <taxon>Getalongvirus asapag</taxon>
    </lineage>
</organism>
<name>A0A410TDX0_9CAUD</name>
<sequence length="73" mass="8517">MTRPVQSMVNVDARNYPAHVERRNHRLAGTNHAGQIQVQCDCGTWFDVGWERFHTPVFQTHRQCYTCTTKETP</sequence>
<dbReference type="KEGG" id="vg:55010503"/>
<gene>
    <name evidence="1" type="primary">88</name>
    <name evidence="1" type="ORF">SEA_ASAPAG_88</name>
</gene>
<evidence type="ECO:0000313" key="1">
    <source>
        <dbReference type="EMBL" id="QAU07227.1"/>
    </source>
</evidence>
<dbReference type="RefSeq" id="YP_009819133.1">
    <property type="nucleotide sequence ID" value="NC_048146.1"/>
</dbReference>
<evidence type="ECO:0000313" key="2">
    <source>
        <dbReference type="Proteomes" id="UP000289785"/>
    </source>
</evidence>
<dbReference type="EMBL" id="MK376961">
    <property type="protein sequence ID" value="QAU07227.1"/>
    <property type="molecule type" value="Genomic_DNA"/>
</dbReference>
<reference evidence="1 2" key="1">
    <citation type="submission" date="2019-01" db="EMBL/GenBank/DDBJ databases">
        <authorList>
            <person name="Case A."/>
            <person name="Jordan N."/>
            <person name="Abdul-Shukar N."/>
            <person name="Baronian N."/>
            <person name="Bartlett E."/>
            <person name="Cordova J."/>
            <person name="Doering K."/>
            <person name="Downer L."/>
            <person name="Harrington M."/>
            <person name="Nillson B."/>
            <person name="Rencher J."/>
            <person name="Sandoval D."/>
            <person name="Weiss L."/>
            <person name="West E."/>
            <person name="Koga A.P."/>
            <person name="Garlena R.A."/>
            <person name="Russell D.A."/>
            <person name="Pope W.H."/>
            <person name="Jacobs-Sera D."/>
            <person name="Hatfull G.F."/>
        </authorList>
    </citation>
    <scope>NUCLEOTIDE SEQUENCE [LARGE SCALE GENOMIC DNA]</scope>
</reference>
<protein>
    <submittedName>
        <fullName evidence="1">Uncharacterized protein</fullName>
    </submittedName>
</protein>
<proteinExistence type="predicted"/>
<accession>A0A410TDX0</accession>
<dbReference type="GeneID" id="55010503"/>
<dbReference type="Proteomes" id="UP000289785">
    <property type="component" value="Segment"/>
</dbReference>
<keyword evidence="2" id="KW-1185">Reference proteome</keyword>